<dbReference type="AlphaFoldDB" id="A0A9W7FNQ5"/>
<evidence type="ECO:0000256" key="3">
    <source>
        <dbReference type="ARBA" id="ARBA00004906"/>
    </source>
</evidence>
<evidence type="ECO:0000256" key="16">
    <source>
        <dbReference type="SAM" id="Phobius"/>
    </source>
</evidence>
<dbReference type="Pfam" id="PF11145">
    <property type="entry name" value="DUF2921"/>
    <property type="match status" value="1"/>
</dbReference>
<feature type="region of interest" description="Disordered" evidence="15">
    <location>
        <begin position="739"/>
        <end position="781"/>
    </location>
</feature>
<dbReference type="SMART" id="SM00184">
    <property type="entry name" value="RING"/>
    <property type="match status" value="1"/>
</dbReference>
<proteinExistence type="predicted"/>
<feature type="transmembrane region" description="Helical" evidence="16">
    <location>
        <begin position="592"/>
        <end position="611"/>
    </location>
</feature>
<dbReference type="GO" id="GO:0043161">
    <property type="term" value="P:proteasome-mediated ubiquitin-dependent protein catabolic process"/>
    <property type="evidence" value="ECO:0007669"/>
    <property type="project" value="TreeGrafter"/>
</dbReference>
<evidence type="ECO:0000256" key="4">
    <source>
        <dbReference type="ARBA" id="ARBA00012483"/>
    </source>
</evidence>
<dbReference type="Pfam" id="PF13639">
    <property type="entry name" value="zf-RING_2"/>
    <property type="match status" value="1"/>
</dbReference>
<feature type="region of interest" description="Disordered" evidence="15">
    <location>
        <begin position="42"/>
        <end position="76"/>
    </location>
</feature>
<feature type="region of interest" description="Disordered" evidence="15">
    <location>
        <begin position="353"/>
        <end position="377"/>
    </location>
</feature>
<keyword evidence="5" id="KW-0808">Transferase</keyword>
<dbReference type="PANTHER" id="PTHR22763:SF162">
    <property type="entry name" value="TRANSMEMBRANE E3 UBIQUITIN-PROTEIN LIGASE 1"/>
    <property type="match status" value="1"/>
</dbReference>
<evidence type="ECO:0000256" key="7">
    <source>
        <dbReference type="ARBA" id="ARBA00022723"/>
    </source>
</evidence>
<sequence>MINDAEERDEWLEQQRRARVLRIAMLFIMTLLLMDNPNDLDHARKRSKNSKNKNSSDDPDADVNNPYPGPSAPRHAYNDLVTSSILPYFETTNVYESNVELKEDNKMHSNHTLKQDTNEPEKLYLSYPLNASGYYRGHWSLSTPPSTSNPTPHPKFGPLTTILPSSGVSLPDPSPLYSLLESPLSGPSSQLPPLINHDELSLPLTASSGRLAFQLYSKPLPHVPSLRLLRGLIKIYDGNAGGSNRDVLLYVVGVHVVDIGRISLVGNWKEEDVPVVEVWGEGGEEKVRRLVEEEVGDVGGKVYGTQFYEEGILEEFRRNEGWMKLLESGGFGKEDNPPYTDFFQDIIPRILKETPTPSTPPDASKVPPPPSPASPLSSLRLANLPFSSKAIVSPLERSHLKNVRGCDFSVTLQSDVGEYTRGEMAKIKLVREQLKAGAGGDPRKDLEKEPYIMQLEGDIISHSCSLSYNVSTTAIRIDWESATDKAVNYSVWQTLACLVQIVLLLRQLHHTQSASAASRVSILCIGAQGIIDSLSTIFHISLCVFIQSLFTAFLSIVFFKLLIFAIIELKYMSIINSARQPNLTPENSRRQVTLLHARFYAAFFATLMFFYVFRETSTSLCVLLLYSFWVPQIILNVTTEARKPLHIHYIIGMSITRCMLPLYLFGYGGNFVAVAFQGFKIDFSICFSLVVWVGFQASVLILQMKWGTRFFIPAKFLPTPFDYSRPIPQTLMRQVTARNNDEGSSEGGDIEMGVNSSGTYSRHPKGGSQDEEETTQLIGSDDEQGGLDCVICCSAINVNDPSNYMIPPCEHIFHRSCLTTWMDVKMECPTCRGPLPAI</sequence>
<feature type="transmembrane region" description="Helical" evidence="16">
    <location>
        <begin position="681"/>
        <end position="702"/>
    </location>
</feature>
<evidence type="ECO:0000256" key="15">
    <source>
        <dbReference type="SAM" id="MobiDB-lite"/>
    </source>
</evidence>
<evidence type="ECO:0000313" key="19">
    <source>
        <dbReference type="Proteomes" id="UP001165160"/>
    </source>
</evidence>
<evidence type="ECO:0000256" key="9">
    <source>
        <dbReference type="ARBA" id="ARBA00022771"/>
    </source>
</evidence>
<dbReference type="GO" id="GO:0008270">
    <property type="term" value="F:zinc ion binding"/>
    <property type="evidence" value="ECO:0007669"/>
    <property type="project" value="UniProtKB-KW"/>
</dbReference>
<keyword evidence="6 16" id="KW-0812">Transmembrane</keyword>
<feature type="compositionally biased region" description="Acidic residues" evidence="15">
    <location>
        <begin position="769"/>
        <end position="781"/>
    </location>
</feature>
<organism evidence="18 19">
    <name type="scientific">Triparma verrucosa</name>
    <dbReference type="NCBI Taxonomy" id="1606542"/>
    <lineage>
        <taxon>Eukaryota</taxon>
        <taxon>Sar</taxon>
        <taxon>Stramenopiles</taxon>
        <taxon>Ochrophyta</taxon>
        <taxon>Bolidophyceae</taxon>
        <taxon>Parmales</taxon>
        <taxon>Triparmaceae</taxon>
        <taxon>Triparma</taxon>
    </lineage>
</organism>
<evidence type="ECO:0000256" key="6">
    <source>
        <dbReference type="ARBA" id="ARBA00022692"/>
    </source>
</evidence>
<dbReference type="Proteomes" id="UP001165160">
    <property type="component" value="Unassembled WGS sequence"/>
</dbReference>
<keyword evidence="11" id="KW-0862">Zinc</keyword>
<dbReference type="GO" id="GO:0061630">
    <property type="term" value="F:ubiquitin protein ligase activity"/>
    <property type="evidence" value="ECO:0007669"/>
    <property type="project" value="UniProtKB-EC"/>
</dbReference>
<dbReference type="SUPFAM" id="SSF57850">
    <property type="entry name" value="RING/U-box"/>
    <property type="match status" value="1"/>
</dbReference>
<evidence type="ECO:0000256" key="13">
    <source>
        <dbReference type="ARBA" id="ARBA00023136"/>
    </source>
</evidence>
<reference evidence="19" key="1">
    <citation type="journal article" date="2023" name="Commun. Biol.">
        <title>Genome analysis of Parmales, the sister group of diatoms, reveals the evolutionary specialization of diatoms from phago-mixotrophs to photoautotrophs.</title>
        <authorList>
            <person name="Ban H."/>
            <person name="Sato S."/>
            <person name="Yoshikawa S."/>
            <person name="Yamada K."/>
            <person name="Nakamura Y."/>
            <person name="Ichinomiya M."/>
            <person name="Sato N."/>
            <person name="Blanc-Mathieu R."/>
            <person name="Endo H."/>
            <person name="Kuwata A."/>
            <person name="Ogata H."/>
        </authorList>
    </citation>
    <scope>NUCLEOTIDE SEQUENCE [LARGE SCALE GENOMIC DNA]</scope>
    <source>
        <strain evidence="19">NIES 3699</strain>
    </source>
</reference>
<dbReference type="EC" id="2.3.2.27" evidence="4"/>
<feature type="domain" description="RING-type" evidence="17">
    <location>
        <begin position="789"/>
        <end position="832"/>
    </location>
</feature>
<accession>A0A9W7FNQ5</accession>
<comment type="caution">
    <text evidence="18">The sequence shown here is derived from an EMBL/GenBank/DDBJ whole genome shotgun (WGS) entry which is preliminary data.</text>
</comment>
<protein>
    <recommendedName>
        <fullName evidence="4">RING-type E3 ubiquitin transferase</fullName>
        <ecNumber evidence="4">2.3.2.27</ecNumber>
    </recommendedName>
</protein>
<comment type="catalytic activity">
    <reaction evidence="1">
        <text>S-ubiquitinyl-[E2 ubiquitin-conjugating enzyme]-L-cysteine + [acceptor protein]-L-lysine = [E2 ubiquitin-conjugating enzyme]-L-cysteine + N(6)-ubiquitinyl-[acceptor protein]-L-lysine.</text>
        <dbReference type="EC" id="2.3.2.27"/>
    </reaction>
</comment>
<feature type="transmembrane region" description="Helical" evidence="16">
    <location>
        <begin position="617"/>
        <end position="635"/>
    </location>
</feature>
<evidence type="ECO:0000256" key="1">
    <source>
        <dbReference type="ARBA" id="ARBA00000900"/>
    </source>
</evidence>
<name>A0A9W7FNQ5_9STRA</name>
<evidence type="ECO:0000313" key="18">
    <source>
        <dbReference type="EMBL" id="GMI16072.1"/>
    </source>
</evidence>
<keyword evidence="19" id="KW-1185">Reference proteome</keyword>
<evidence type="ECO:0000256" key="5">
    <source>
        <dbReference type="ARBA" id="ARBA00022679"/>
    </source>
</evidence>
<evidence type="ECO:0000256" key="11">
    <source>
        <dbReference type="ARBA" id="ARBA00022833"/>
    </source>
</evidence>
<keyword evidence="9 14" id="KW-0863">Zinc-finger</keyword>
<dbReference type="PANTHER" id="PTHR22763">
    <property type="entry name" value="RING ZINC FINGER PROTEIN"/>
    <property type="match status" value="1"/>
</dbReference>
<dbReference type="InterPro" id="IPR050731">
    <property type="entry name" value="HRD1_E3_ubiq-ligases"/>
</dbReference>
<gene>
    <name evidence="18" type="ORF">TrVE_jg1107</name>
</gene>
<dbReference type="EMBL" id="BRXX01000543">
    <property type="protein sequence ID" value="GMI16072.1"/>
    <property type="molecule type" value="Genomic_DNA"/>
</dbReference>
<dbReference type="PROSITE" id="PS50089">
    <property type="entry name" value="ZF_RING_2"/>
    <property type="match status" value="1"/>
</dbReference>
<evidence type="ECO:0000256" key="14">
    <source>
        <dbReference type="PROSITE-ProRule" id="PRU00175"/>
    </source>
</evidence>
<keyword evidence="10" id="KW-0833">Ubl conjugation pathway</keyword>
<dbReference type="GO" id="GO:0012505">
    <property type="term" value="C:endomembrane system"/>
    <property type="evidence" value="ECO:0007669"/>
    <property type="project" value="UniProtKB-SubCell"/>
</dbReference>
<evidence type="ECO:0000256" key="2">
    <source>
        <dbReference type="ARBA" id="ARBA00004127"/>
    </source>
</evidence>
<evidence type="ECO:0000259" key="17">
    <source>
        <dbReference type="PROSITE" id="PS50089"/>
    </source>
</evidence>
<keyword evidence="7" id="KW-0479">Metal-binding</keyword>
<feature type="transmembrane region" description="Helical" evidence="16">
    <location>
        <begin position="548"/>
        <end position="571"/>
    </location>
</feature>
<keyword evidence="13 16" id="KW-0472">Membrane</keyword>
<dbReference type="Gene3D" id="3.30.40.10">
    <property type="entry name" value="Zinc/RING finger domain, C3HC4 (zinc finger)"/>
    <property type="match status" value="1"/>
</dbReference>
<keyword evidence="12 16" id="KW-1133">Transmembrane helix</keyword>
<evidence type="ECO:0000256" key="10">
    <source>
        <dbReference type="ARBA" id="ARBA00022786"/>
    </source>
</evidence>
<comment type="subcellular location">
    <subcellularLocation>
        <location evidence="2">Endomembrane system</location>
        <topology evidence="2">Multi-pass membrane protein</topology>
    </subcellularLocation>
</comment>
<dbReference type="InterPro" id="IPR021319">
    <property type="entry name" value="DUF2921"/>
</dbReference>
<comment type="pathway">
    <text evidence="3">Protein modification; protein ubiquitination.</text>
</comment>
<dbReference type="InterPro" id="IPR001841">
    <property type="entry name" value="Znf_RING"/>
</dbReference>
<evidence type="ECO:0000256" key="12">
    <source>
        <dbReference type="ARBA" id="ARBA00022989"/>
    </source>
</evidence>
<keyword evidence="8" id="KW-0732">Signal</keyword>
<evidence type="ECO:0000256" key="8">
    <source>
        <dbReference type="ARBA" id="ARBA00022729"/>
    </source>
</evidence>
<dbReference type="InterPro" id="IPR013083">
    <property type="entry name" value="Znf_RING/FYVE/PHD"/>
</dbReference>